<sequence length="391" mass="41642">MGWGRRIGWGLGGAVILAAGAFFALAPGIVERGQNRVVPHDPWPVSARAAALHKTLVIGDWHSDALLWDRDLLTRSDRGHVDLPRLRAGNVAVQVFTTVTKTPAGMNYDHNDAGARDNITLLVIGQLRPLKTWFSLAERALDQAARLRAMAEAAPDQLVVVRKRADLDRVLAARAQGAQTVAGILGAEGGHVLEGRIENLDRLHDAGFRLIGLTHFFDNELGGSLHGEDDTGLTPFGRQVVEAMVQRQMVIDLAHASEQMAREVLAMPGTRPIVSHGGIHGVCPVKRNFPDALMKQIAAKGGLIGIGAWAEVTCDATPAGVARSIVAAVALVGEDHVALGSDFDGAVETQVDASELAALTQALLDAGLSETVIAKVMGGNMMRYLRETLPQ</sequence>
<protein>
    <submittedName>
        <fullName evidence="2">Zn-dependent dipeptidase, dipeptidase homolog</fullName>
    </submittedName>
</protein>
<dbReference type="Proteomes" id="UP000183812">
    <property type="component" value="Unassembled WGS sequence"/>
</dbReference>
<dbReference type="RefSeq" id="WP_074554180.1">
    <property type="nucleotide sequence ID" value="NZ_CP119563.1"/>
</dbReference>
<dbReference type="SUPFAM" id="SSF51556">
    <property type="entry name" value="Metallo-dependent hydrolases"/>
    <property type="match status" value="1"/>
</dbReference>
<evidence type="ECO:0000313" key="2">
    <source>
        <dbReference type="EMBL" id="SDF39108.1"/>
    </source>
</evidence>
<accession>A0A1G7KPC6</accession>
<keyword evidence="1" id="KW-1133">Transmembrane helix</keyword>
<reference evidence="2 3" key="1">
    <citation type="submission" date="2016-10" db="EMBL/GenBank/DDBJ databases">
        <authorList>
            <person name="de Groot N.N."/>
        </authorList>
    </citation>
    <scope>NUCLEOTIDE SEQUENCE [LARGE SCALE GENOMIC DNA]</scope>
    <source>
        <strain evidence="3">DSM 938 / 37b4</strain>
    </source>
</reference>
<gene>
    <name evidence="2" type="ORF">SAMN04244550_02167</name>
</gene>
<dbReference type="InterPro" id="IPR032466">
    <property type="entry name" value="Metal_Hydrolase"/>
</dbReference>
<dbReference type="InterPro" id="IPR008257">
    <property type="entry name" value="Pept_M19"/>
</dbReference>
<proteinExistence type="predicted"/>
<feature type="transmembrane region" description="Helical" evidence="1">
    <location>
        <begin position="7"/>
        <end position="30"/>
    </location>
</feature>
<dbReference type="GO" id="GO:0070573">
    <property type="term" value="F:metallodipeptidase activity"/>
    <property type="evidence" value="ECO:0007669"/>
    <property type="project" value="InterPro"/>
</dbReference>
<evidence type="ECO:0000256" key="1">
    <source>
        <dbReference type="SAM" id="Phobius"/>
    </source>
</evidence>
<dbReference type="GO" id="GO:0006508">
    <property type="term" value="P:proteolysis"/>
    <property type="evidence" value="ECO:0007669"/>
    <property type="project" value="InterPro"/>
</dbReference>
<dbReference type="EMBL" id="FNAY01000010">
    <property type="protein sequence ID" value="SDF39108.1"/>
    <property type="molecule type" value="Genomic_DNA"/>
</dbReference>
<dbReference type="Pfam" id="PF01244">
    <property type="entry name" value="Peptidase_M19"/>
    <property type="match status" value="1"/>
</dbReference>
<dbReference type="PANTHER" id="PTHR10443:SF12">
    <property type="entry name" value="DIPEPTIDASE"/>
    <property type="match status" value="1"/>
</dbReference>
<dbReference type="PROSITE" id="PS51365">
    <property type="entry name" value="RENAL_DIPEPTIDASE_2"/>
    <property type="match status" value="1"/>
</dbReference>
<organism evidence="2 3">
    <name type="scientific">Rhodobacter capsulatus</name>
    <name type="common">Rhodopseudomonas capsulata</name>
    <dbReference type="NCBI Taxonomy" id="1061"/>
    <lineage>
        <taxon>Bacteria</taxon>
        <taxon>Pseudomonadati</taxon>
        <taxon>Pseudomonadota</taxon>
        <taxon>Alphaproteobacteria</taxon>
        <taxon>Rhodobacterales</taxon>
        <taxon>Rhodobacter group</taxon>
        <taxon>Rhodobacter</taxon>
    </lineage>
</organism>
<dbReference type="OrthoDB" id="9804920at2"/>
<keyword evidence="1" id="KW-0812">Transmembrane</keyword>
<dbReference type="AlphaFoldDB" id="A0A1G7KPC6"/>
<dbReference type="CDD" id="cd01301">
    <property type="entry name" value="rDP_like"/>
    <property type="match status" value="1"/>
</dbReference>
<keyword evidence="1" id="KW-0472">Membrane</keyword>
<evidence type="ECO:0000313" key="3">
    <source>
        <dbReference type="Proteomes" id="UP000183812"/>
    </source>
</evidence>
<dbReference type="PANTHER" id="PTHR10443">
    <property type="entry name" value="MICROSOMAL DIPEPTIDASE"/>
    <property type="match status" value="1"/>
</dbReference>
<name>A0A1G7KPC6_RHOCA</name>
<dbReference type="Gene3D" id="3.20.20.140">
    <property type="entry name" value="Metal-dependent hydrolases"/>
    <property type="match status" value="1"/>
</dbReference>